<protein>
    <recommendedName>
        <fullName evidence="6">Fimbrial-type adhesion domain-containing protein</fullName>
    </recommendedName>
</protein>
<evidence type="ECO:0000313" key="8">
    <source>
        <dbReference type="Proteomes" id="UP000197904"/>
    </source>
</evidence>
<comment type="similarity">
    <text evidence="2">Belongs to the fimbrial protein family.</text>
</comment>
<sequence length="189" mass="20002">MPATPLPPHRDRRTGPPPLPWSTTDMHARWLLLALLCGAAMPVAAADLTVRFTGRFLAGTCQLSVQDVDLGTFQATYFATSTQSPAVAFVLERKNCSDDLRTLHVRFVGTADSSNASYFAIPATGGVRGLAIRLQSATGTLYAPNQPAFDWPTSGGSAGQLDLGALLVRTGNVTAGAIRTPITVQVTYN</sequence>
<evidence type="ECO:0000256" key="5">
    <source>
        <dbReference type="SAM" id="MobiDB-lite"/>
    </source>
</evidence>
<dbReference type="GO" id="GO:0043709">
    <property type="term" value="P:cell adhesion involved in single-species biofilm formation"/>
    <property type="evidence" value="ECO:0007669"/>
    <property type="project" value="TreeGrafter"/>
</dbReference>
<keyword evidence="4" id="KW-0281">Fimbrium</keyword>
<dbReference type="PANTHER" id="PTHR33420:SF12">
    <property type="entry name" value="FIMBRIN-LIKE PROTEIN FIMI-RELATED"/>
    <property type="match status" value="1"/>
</dbReference>
<comment type="subcellular location">
    <subcellularLocation>
        <location evidence="1">Fimbrium</location>
    </subcellularLocation>
</comment>
<evidence type="ECO:0000256" key="3">
    <source>
        <dbReference type="ARBA" id="ARBA00022729"/>
    </source>
</evidence>
<keyword evidence="3" id="KW-0732">Signal</keyword>
<accession>A0A246KXC6</accession>
<evidence type="ECO:0000256" key="4">
    <source>
        <dbReference type="ARBA" id="ARBA00023263"/>
    </source>
</evidence>
<gene>
    <name evidence="7" type="ORF">CEE55_12295</name>
</gene>
<organism evidence="7 8">
    <name type="scientific">Stenotrophomonas pavanii</name>
    <dbReference type="NCBI Taxonomy" id="487698"/>
    <lineage>
        <taxon>Bacteria</taxon>
        <taxon>Pseudomonadati</taxon>
        <taxon>Pseudomonadota</taxon>
        <taxon>Gammaproteobacteria</taxon>
        <taxon>Lysobacterales</taxon>
        <taxon>Lysobacteraceae</taxon>
        <taxon>Stenotrophomonas</taxon>
    </lineage>
</organism>
<evidence type="ECO:0000313" key="7">
    <source>
        <dbReference type="EMBL" id="OWR33228.1"/>
    </source>
</evidence>
<evidence type="ECO:0000256" key="1">
    <source>
        <dbReference type="ARBA" id="ARBA00004561"/>
    </source>
</evidence>
<dbReference type="SUPFAM" id="SSF49401">
    <property type="entry name" value="Bacterial adhesins"/>
    <property type="match status" value="1"/>
</dbReference>
<dbReference type="Pfam" id="PF00419">
    <property type="entry name" value="Fimbrial"/>
    <property type="match status" value="1"/>
</dbReference>
<dbReference type="Proteomes" id="UP000197904">
    <property type="component" value="Unassembled WGS sequence"/>
</dbReference>
<comment type="caution">
    <text evidence="7">The sequence shown here is derived from an EMBL/GenBank/DDBJ whole genome shotgun (WGS) entry which is preliminary data.</text>
</comment>
<dbReference type="Gene3D" id="2.60.40.1090">
    <property type="entry name" value="Fimbrial-type adhesion domain"/>
    <property type="match status" value="1"/>
</dbReference>
<feature type="region of interest" description="Disordered" evidence="5">
    <location>
        <begin position="1"/>
        <end position="20"/>
    </location>
</feature>
<dbReference type="InterPro" id="IPR008966">
    <property type="entry name" value="Adhesion_dom_sf"/>
</dbReference>
<feature type="domain" description="Fimbrial-type adhesion" evidence="6">
    <location>
        <begin position="52"/>
        <end position="188"/>
    </location>
</feature>
<proteinExistence type="inferred from homology"/>
<dbReference type="AlphaFoldDB" id="A0A246KXC6"/>
<dbReference type="InterPro" id="IPR036937">
    <property type="entry name" value="Adhesion_dom_fimbrial_sf"/>
</dbReference>
<dbReference type="EMBL" id="NIXP01000082">
    <property type="protein sequence ID" value="OWR33228.1"/>
    <property type="molecule type" value="Genomic_DNA"/>
</dbReference>
<dbReference type="InterPro" id="IPR000259">
    <property type="entry name" value="Adhesion_dom_fimbrial"/>
</dbReference>
<name>A0A246KXC6_9GAMM</name>
<dbReference type="PANTHER" id="PTHR33420">
    <property type="entry name" value="FIMBRIAL SUBUNIT ELFA-RELATED"/>
    <property type="match status" value="1"/>
</dbReference>
<evidence type="ECO:0000256" key="2">
    <source>
        <dbReference type="ARBA" id="ARBA00006671"/>
    </source>
</evidence>
<evidence type="ECO:0000259" key="6">
    <source>
        <dbReference type="Pfam" id="PF00419"/>
    </source>
</evidence>
<reference evidence="7 8" key="1">
    <citation type="submission" date="2017-06" db="EMBL/GenBank/DDBJ databases">
        <authorList>
            <person name="Kim H.J."/>
            <person name="Triplett B.A."/>
        </authorList>
    </citation>
    <scope>NUCLEOTIDE SEQUENCE [LARGE SCALE GENOMIC DNA]</scope>
    <source>
        <strain evidence="7 8">S18795</strain>
    </source>
</reference>
<dbReference type="InterPro" id="IPR050263">
    <property type="entry name" value="Bact_Fimbrial_Adh_Pro"/>
</dbReference>
<dbReference type="GO" id="GO:0009289">
    <property type="term" value="C:pilus"/>
    <property type="evidence" value="ECO:0007669"/>
    <property type="project" value="UniProtKB-SubCell"/>
</dbReference>